<comment type="caution">
    <text evidence="2">The sequence shown here is derived from an EMBL/GenBank/DDBJ whole genome shotgun (WGS) entry which is preliminary data.</text>
</comment>
<evidence type="ECO:0000313" key="3">
    <source>
        <dbReference type="Proteomes" id="UP000245921"/>
    </source>
</evidence>
<dbReference type="AlphaFoldDB" id="A0AA45C7A2"/>
<dbReference type="CDD" id="cd23763">
    <property type="entry name" value="ASKHA_ATPase_ROK"/>
    <property type="match status" value="1"/>
</dbReference>
<dbReference type="SUPFAM" id="SSF46785">
    <property type="entry name" value="Winged helix' DNA-binding domain"/>
    <property type="match status" value="1"/>
</dbReference>
<keyword evidence="2" id="KW-0808">Transferase</keyword>
<dbReference type="Gene3D" id="1.10.10.10">
    <property type="entry name" value="Winged helix-like DNA-binding domain superfamily/Winged helix DNA-binding domain"/>
    <property type="match status" value="1"/>
</dbReference>
<name>A0AA45C7A2_9BACT</name>
<evidence type="ECO:0000256" key="1">
    <source>
        <dbReference type="ARBA" id="ARBA00006479"/>
    </source>
</evidence>
<dbReference type="Pfam" id="PF00480">
    <property type="entry name" value="ROK"/>
    <property type="match status" value="1"/>
</dbReference>
<dbReference type="PANTHER" id="PTHR18964:SF149">
    <property type="entry name" value="BIFUNCTIONAL UDP-N-ACETYLGLUCOSAMINE 2-EPIMERASE_N-ACETYLMANNOSAMINE KINASE"/>
    <property type="match status" value="1"/>
</dbReference>
<dbReference type="PANTHER" id="PTHR18964">
    <property type="entry name" value="ROK (REPRESSOR, ORF, KINASE) FAMILY"/>
    <property type="match status" value="1"/>
</dbReference>
<dbReference type="InterPro" id="IPR043129">
    <property type="entry name" value="ATPase_NBD"/>
</dbReference>
<dbReference type="EMBL" id="QGGI01000007">
    <property type="protein sequence ID" value="PWJ95160.1"/>
    <property type="molecule type" value="Genomic_DNA"/>
</dbReference>
<dbReference type="InterPro" id="IPR036388">
    <property type="entry name" value="WH-like_DNA-bd_sf"/>
</dbReference>
<reference evidence="2 3" key="1">
    <citation type="submission" date="2018-05" db="EMBL/GenBank/DDBJ databases">
        <title>Genomic Encyclopedia of Type Strains, Phase IV (KMG-IV): sequencing the most valuable type-strain genomes for metagenomic binning, comparative biology and taxonomic classification.</title>
        <authorList>
            <person name="Goeker M."/>
        </authorList>
    </citation>
    <scope>NUCLEOTIDE SEQUENCE [LARGE SCALE GENOMIC DNA]</scope>
    <source>
        <strain evidence="2 3">DSM 24906</strain>
    </source>
</reference>
<keyword evidence="2" id="KW-0418">Kinase</keyword>
<dbReference type="Proteomes" id="UP000245921">
    <property type="component" value="Unassembled WGS sequence"/>
</dbReference>
<dbReference type="RefSeq" id="WP_109604693.1">
    <property type="nucleotide sequence ID" value="NZ_QGGI01000007.1"/>
</dbReference>
<dbReference type="Pfam" id="PF13412">
    <property type="entry name" value="HTH_24"/>
    <property type="match status" value="1"/>
</dbReference>
<gene>
    <name evidence="2" type="ORF">C7380_107115</name>
</gene>
<dbReference type="InterPro" id="IPR036390">
    <property type="entry name" value="WH_DNA-bd_sf"/>
</dbReference>
<dbReference type="InterPro" id="IPR000600">
    <property type="entry name" value="ROK"/>
</dbReference>
<evidence type="ECO:0000313" key="2">
    <source>
        <dbReference type="EMBL" id="PWJ95160.1"/>
    </source>
</evidence>
<protein>
    <submittedName>
        <fullName evidence="2">NBD/HSP70 family sugar kinase</fullName>
    </submittedName>
</protein>
<dbReference type="SUPFAM" id="SSF53067">
    <property type="entry name" value="Actin-like ATPase domain"/>
    <property type="match status" value="1"/>
</dbReference>
<organism evidence="2 3">
    <name type="scientific">Oceanotoga teriensis</name>
    <dbReference type="NCBI Taxonomy" id="515440"/>
    <lineage>
        <taxon>Bacteria</taxon>
        <taxon>Thermotogati</taxon>
        <taxon>Thermotogota</taxon>
        <taxon>Thermotogae</taxon>
        <taxon>Petrotogales</taxon>
        <taxon>Petrotogaceae</taxon>
        <taxon>Oceanotoga</taxon>
    </lineage>
</organism>
<keyword evidence="3" id="KW-1185">Reference proteome</keyword>
<dbReference type="GO" id="GO:0016301">
    <property type="term" value="F:kinase activity"/>
    <property type="evidence" value="ECO:0007669"/>
    <property type="project" value="UniProtKB-KW"/>
</dbReference>
<dbReference type="Gene3D" id="3.30.420.40">
    <property type="match status" value="2"/>
</dbReference>
<sequence length="380" mass="42231">MSEILKEVEERILKTLRKDNLISRADISRRVCLSKPVVSQVINKFIVEGAVEEKKVGKSSKKGGKKPILLSFVPDFKYIIGIDVGGNKIISILSDLDGNIIKKYKDITKGIDSKEDLVMIIRKCIDNVMPEDREKVIGIGIGVPGTTNMRSGFVYYLPAFNIKNFSLAECIRNIYSIPVIVSNDVTANSFGEMWKGAAKNAKNIFLTAIGTGTGSGIIINGEVYTGSHNMAGEFGYLITDWEREKNDDYKIFGHLENWFSGNAIERKVKNILNEDITAIEFFDSLDNNDDYKKIFEDSCEHLALGISNVINLLDPEIVVITGGIGYNRYDLIINSIFNTLKKTVPEEILSEISFERGKLGDLGVALGAVSLVHDNVFMKL</sequence>
<accession>A0AA45C7A2</accession>
<comment type="similarity">
    <text evidence="1">Belongs to the ROK (NagC/XylR) family.</text>
</comment>
<proteinExistence type="inferred from homology"/>